<proteinExistence type="predicted"/>
<gene>
    <name evidence="1" type="ORF">CHRIB12_LOCUS13657</name>
</gene>
<dbReference type="EMBL" id="CAGKOT010000031">
    <property type="protein sequence ID" value="CAB5372673.1"/>
    <property type="molecule type" value="Genomic_DNA"/>
</dbReference>
<dbReference type="Proteomes" id="UP000684084">
    <property type="component" value="Unassembled WGS sequence"/>
</dbReference>
<dbReference type="VEuPathDB" id="FungiDB:RhiirFUN_022264"/>
<dbReference type="OrthoDB" id="2441748at2759"/>
<evidence type="ECO:0000313" key="1">
    <source>
        <dbReference type="EMBL" id="CAB5372673.1"/>
    </source>
</evidence>
<dbReference type="AlphaFoldDB" id="A0A916EAP5"/>
<name>A0A916EAP5_9GLOM</name>
<accession>A0A916EAP5</accession>
<sequence>MSELLYNKIYNFLITSPLNHITSFSVIYQIMKDEPLIEKEELYKIVEKASNEALKTEKFQKMEAQDKIKYDDKPVYSFYSSFQIAFEGVCSIRDIEIDNKILNKEEIKYNINDLKKKLKTNNSSYASEIRLDLEHIDIDKLTWRDPIASQVISDDSDMIKNLSIGAYQSFMKLAKQMQVDSLPNIIQEECNQFLNDFKEKNLNLLCNKYKHNNTWIESNEKLCEITKEILNTLSNIWNNPAFTPEFANLQSEGTYVTDVIVPLLHAALKDLIVGNVNLLSTAEKQSKASATRRKNYKKQGKRPDIMFMEKKDKLFELISKRLRRQHSSYTISTDMEDD</sequence>
<comment type="caution">
    <text evidence="1">The sequence shown here is derived from an EMBL/GenBank/DDBJ whole genome shotgun (WGS) entry which is preliminary data.</text>
</comment>
<protein>
    <submittedName>
        <fullName evidence="1">Uncharacterized protein</fullName>
    </submittedName>
</protein>
<reference evidence="1" key="1">
    <citation type="submission" date="2020-05" db="EMBL/GenBank/DDBJ databases">
        <authorList>
            <person name="Rincon C."/>
            <person name="Sanders R I."/>
            <person name="Robbins C."/>
            <person name="Chaturvedi A."/>
        </authorList>
    </citation>
    <scope>NUCLEOTIDE SEQUENCE</scope>
    <source>
        <strain evidence="1">CHB12</strain>
    </source>
</reference>
<organism evidence="1 2">
    <name type="scientific">Rhizophagus irregularis</name>
    <dbReference type="NCBI Taxonomy" id="588596"/>
    <lineage>
        <taxon>Eukaryota</taxon>
        <taxon>Fungi</taxon>
        <taxon>Fungi incertae sedis</taxon>
        <taxon>Mucoromycota</taxon>
        <taxon>Glomeromycotina</taxon>
        <taxon>Glomeromycetes</taxon>
        <taxon>Glomerales</taxon>
        <taxon>Glomeraceae</taxon>
        <taxon>Rhizophagus</taxon>
    </lineage>
</organism>
<evidence type="ECO:0000313" key="2">
    <source>
        <dbReference type="Proteomes" id="UP000684084"/>
    </source>
</evidence>
<dbReference type="VEuPathDB" id="FungiDB:RhiirFUN_019033"/>